<evidence type="ECO:0000259" key="9">
    <source>
        <dbReference type="Pfam" id="PF11967"/>
    </source>
</evidence>
<keyword evidence="4 8" id="KW-0227">DNA damage</keyword>
<evidence type="ECO:0000256" key="4">
    <source>
        <dbReference type="ARBA" id="ARBA00022763"/>
    </source>
</evidence>
<dbReference type="SUPFAM" id="SSF57863">
    <property type="entry name" value="ArfGap/RecO-like zinc finger"/>
    <property type="match status" value="1"/>
</dbReference>
<organism evidence="10 11">
    <name type="scientific">Spartinivicinus marinus</name>
    <dbReference type="NCBI Taxonomy" id="2994442"/>
    <lineage>
        <taxon>Bacteria</taxon>
        <taxon>Pseudomonadati</taxon>
        <taxon>Pseudomonadota</taxon>
        <taxon>Gammaproteobacteria</taxon>
        <taxon>Oceanospirillales</taxon>
        <taxon>Zooshikellaceae</taxon>
        <taxon>Spartinivicinus</taxon>
    </lineage>
</organism>
<evidence type="ECO:0000256" key="8">
    <source>
        <dbReference type="HAMAP-Rule" id="MF_00201"/>
    </source>
</evidence>
<evidence type="ECO:0000256" key="5">
    <source>
        <dbReference type="ARBA" id="ARBA00023172"/>
    </source>
</evidence>
<evidence type="ECO:0000256" key="7">
    <source>
        <dbReference type="ARBA" id="ARBA00033409"/>
    </source>
</evidence>
<feature type="domain" description="DNA replication/recombination mediator RecO N-terminal" evidence="9">
    <location>
        <begin position="1"/>
        <end position="78"/>
    </location>
</feature>
<dbReference type="Pfam" id="PF02565">
    <property type="entry name" value="RecO_C"/>
    <property type="match status" value="1"/>
</dbReference>
<comment type="caution">
    <text evidence="10">The sequence shown here is derived from an EMBL/GenBank/DDBJ whole genome shotgun (WGS) entry which is preliminary data.</text>
</comment>
<dbReference type="Proteomes" id="UP000569732">
    <property type="component" value="Unassembled WGS sequence"/>
</dbReference>
<keyword evidence="6 8" id="KW-0234">DNA repair</keyword>
<keyword evidence="11" id="KW-1185">Reference proteome</keyword>
<evidence type="ECO:0000256" key="6">
    <source>
        <dbReference type="ARBA" id="ARBA00023204"/>
    </source>
</evidence>
<name>A0A853I5Q8_9GAMM</name>
<gene>
    <name evidence="8 10" type="primary">recO</name>
    <name evidence="10" type="ORF">H0A36_04615</name>
</gene>
<dbReference type="Gene3D" id="1.20.1440.120">
    <property type="entry name" value="Recombination protein O, C-terminal domain"/>
    <property type="match status" value="1"/>
</dbReference>
<comment type="similarity">
    <text evidence="2 8">Belongs to the RecO family.</text>
</comment>
<dbReference type="SUPFAM" id="SSF50249">
    <property type="entry name" value="Nucleic acid-binding proteins"/>
    <property type="match status" value="1"/>
</dbReference>
<evidence type="ECO:0000256" key="1">
    <source>
        <dbReference type="ARBA" id="ARBA00003065"/>
    </source>
</evidence>
<reference evidence="10 11" key="1">
    <citation type="submission" date="2020-07" db="EMBL/GenBank/DDBJ databases">
        <title>Endozoicomonas sp. nov., isolated from sediment.</title>
        <authorList>
            <person name="Gu T."/>
        </authorList>
    </citation>
    <scope>NUCLEOTIDE SEQUENCE [LARGE SCALE GENOMIC DNA]</scope>
    <source>
        <strain evidence="10 11">SM1973</strain>
    </source>
</reference>
<dbReference type="InterPro" id="IPR003717">
    <property type="entry name" value="RecO"/>
</dbReference>
<dbReference type="PANTHER" id="PTHR33991:SF1">
    <property type="entry name" value="DNA REPAIR PROTEIN RECO"/>
    <property type="match status" value="1"/>
</dbReference>
<dbReference type="InterPro" id="IPR037278">
    <property type="entry name" value="ARFGAP/RecO"/>
</dbReference>
<dbReference type="Pfam" id="PF11967">
    <property type="entry name" value="RecO_N"/>
    <property type="match status" value="1"/>
</dbReference>
<accession>A0A853I5Q8</accession>
<dbReference type="InterPro" id="IPR012340">
    <property type="entry name" value="NA-bd_OB-fold"/>
</dbReference>
<dbReference type="GO" id="GO:0006302">
    <property type="term" value="P:double-strand break repair"/>
    <property type="evidence" value="ECO:0007669"/>
    <property type="project" value="TreeGrafter"/>
</dbReference>
<dbReference type="AlphaFoldDB" id="A0A853I5Q8"/>
<sequence length="256" mass="29338">MTISDDGYVLHTRPFQDNKSIAIVFTKQQGLQRIVFQTSKNSKKQPSFKHFLQPFQLLWLTWKGSGELKTGKTVELSDLRYSLLGKLLYCGLYLNELLIRLLPAEEASPQLFCNYQKTLAVLQEDPLQIEMYLRQFEFNLLAELGYAVSFEYDTDGNEITTKANYVFLSDQGFCLAKKQAYLERPEANLFSGSDLLTLASLPWLNTEAQSVSHQLDIQQVWTKPLKGITKRIARMALAPHLGSKPLMSRALFFKQR</sequence>
<dbReference type="InterPro" id="IPR022572">
    <property type="entry name" value="DNA_rep/recomb_RecO_N"/>
</dbReference>
<evidence type="ECO:0000313" key="11">
    <source>
        <dbReference type="Proteomes" id="UP000569732"/>
    </source>
</evidence>
<dbReference type="HAMAP" id="MF_00201">
    <property type="entry name" value="RecO"/>
    <property type="match status" value="1"/>
</dbReference>
<dbReference type="PANTHER" id="PTHR33991">
    <property type="entry name" value="DNA REPAIR PROTEIN RECO"/>
    <property type="match status" value="1"/>
</dbReference>
<dbReference type="NCBIfam" id="TIGR00613">
    <property type="entry name" value="reco"/>
    <property type="match status" value="1"/>
</dbReference>
<comment type="function">
    <text evidence="1 8">Involved in DNA repair and RecF pathway recombination.</text>
</comment>
<proteinExistence type="inferred from homology"/>
<dbReference type="RefSeq" id="WP_180567312.1">
    <property type="nucleotide sequence ID" value="NZ_JACCKB010000004.1"/>
</dbReference>
<dbReference type="GO" id="GO:0006310">
    <property type="term" value="P:DNA recombination"/>
    <property type="evidence" value="ECO:0007669"/>
    <property type="project" value="UniProtKB-UniRule"/>
</dbReference>
<evidence type="ECO:0000256" key="3">
    <source>
        <dbReference type="ARBA" id="ARBA00021310"/>
    </source>
</evidence>
<dbReference type="InterPro" id="IPR042242">
    <property type="entry name" value="RecO_C"/>
</dbReference>
<dbReference type="Gene3D" id="2.40.50.140">
    <property type="entry name" value="Nucleic acid-binding proteins"/>
    <property type="match status" value="1"/>
</dbReference>
<protein>
    <recommendedName>
        <fullName evidence="3 8">DNA repair protein RecO</fullName>
    </recommendedName>
    <alternativeName>
        <fullName evidence="7 8">Recombination protein O</fullName>
    </alternativeName>
</protein>
<evidence type="ECO:0000313" key="10">
    <source>
        <dbReference type="EMBL" id="NYZ65281.1"/>
    </source>
</evidence>
<evidence type="ECO:0000256" key="2">
    <source>
        <dbReference type="ARBA" id="ARBA00007452"/>
    </source>
</evidence>
<dbReference type="EMBL" id="JACCKB010000004">
    <property type="protein sequence ID" value="NYZ65281.1"/>
    <property type="molecule type" value="Genomic_DNA"/>
</dbReference>
<keyword evidence="5 8" id="KW-0233">DNA recombination</keyword>
<dbReference type="GO" id="GO:0043590">
    <property type="term" value="C:bacterial nucleoid"/>
    <property type="evidence" value="ECO:0007669"/>
    <property type="project" value="TreeGrafter"/>
</dbReference>